<feature type="non-terminal residue" evidence="1">
    <location>
        <position position="1"/>
    </location>
</feature>
<proteinExistence type="predicted"/>
<name>A0AA40ZVM9_9SPHN</name>
<dbReference type="AlphaFoldDB" id="A0AA40ZVM9"/>
<evidence type="ECO:0000313" key="2">
    <source>
        <dbReference type="Proteomes" id="UP000704529"/>
    </source>
</evidence>
<dbReference type="Proteomes" id="UP000704529">
    <property type="component" value="Unassembled WGS sequence"/>
</dbReference>
<accession>A0AA40ZVM9</accession>
<evidence type="ECO:0000313" key="1">
    <source>
        <dbReference type="EMBL" id="MBN3556791.1"/>
    </source>
</evidence>
<reference evidence="1" key="1">
    <citation type="submission" date="2021-01" db="EMBL/GenBank/DDBJ databases">
        <title>Genome Sequencing of Type Strains.</title>
        <authorList>
            <person name="Lemaire J.F."/>
            <person name="Inderbitzin P."/>
            <person name="Collins S.B."/>
            <person name="Wespe N."/>
            <person name="Knight-Connoni V."/>
        </authorList>
    </citation>
    <scope>NUCLEOTIDE SEQUENCE</scope>
    <source>
        <strain evidence="1">DSM 14562</strain>
    </source>
</reference>
<dbReference type="GO" id="GO:0006457">
    <property type="term" value="P:protein folding"/>
    <property type="evidence" value="ECO:0007669"/>
    <property type="project" value="InterPro"/>
</dbReference>
<dbReference type="SUPFAM" id="SSF118352">
    <property type="entry name" value="HSP33 redox switch-like"/>
    <property type="match status" value="1"/>
</dbReference>
<dbReference type="GO" id="GO:0051082">
    <property type="term" value="F:unfolded protein binding"/>
    <property type="evidence" value="ECO:0007669"/>
    <property type="project" value="InterPro"/>
</dbReference>
<gene>
    <name evidence="1" type="ORF">JYA60_00840</name>
</gene>
<dbReference type="GO" id="GO:0005737">
    <property type="term" value="C:cytoplasm"/>
    <property type="evidence" value="ECO:0007669"/>
    <property type="project" value="InterPro"/>
</dbReference>
<sequence length="63" mass="6600">VRVSESPAIVRGCRCSAEYLASVIRMFSVVEGRELADAVGLILVDGAFCAKNFPVPFDAAPGA</sequence>
<comment type="caution">
    <text evidence="1">The sequence shown here is derived from an EMBL/GenBank/DDBJ whole genome shotgun (WGS) entry which is preliminary data.</text>
</comment>
<protein>
    <submittedName>
        <fullName evidence="1">Hsp33 family molecular chaperone HslO</fullName>
    </submittedName>
</protein>
<dbReference type="InterPro" id="IPR016154">
    <property type="entry name" value="Heat_shock_Hsp33_C"/>
</dbReference>
<dbReference type="EMBL" id="JAFHKU010000068">
    <property type="protein sequence ID" value="MBN3556791.1"/>
    <property type="molecule type" value="Genomic_DNA"/>
</dbReference>
<organism evidence="1 2">
    <name type="scientific">Sphingomonas yabuuchiae</name>
    <dbReference type="NCBI Taxonomy" id="172044"/>
    <lineage>
        <taxon>Bacteria</taxon>
        <taxon>Pseudomonadati</taxon>
        <taxon>Pseudomonadota</taxon>
        <taxon>Alphaproteobacteria</taxon>
        <taxon>Sphingomonadales</taxon>
        <taxon>Sphingomonadaceae</taxon>
        <taxon>Sphingomonas</taxon>
    </lineage>
</organism>